<accession>A0A4Z1DZ79</accession>
<dbReference type="EMBL" id="RHPJ01000003">
    <property type="protein sequence ID" value="TGO04290.1"/>
    <property type="molecule type" value="Genomic_DNA"/>
</dbReference>
<dbReference type="RefSeq" id="WP_158292628.1">
    <property type="nucleotide sequence ID" value="NZ_RHPJ01000003.1"/>
</dbReference>
<keyword evidence="2" id="KW-1185">Reference proteome</keyword>
<protein>
    <submittedName>
        <fullName evidence="1">Uncharacterized protein</fullName>
    </submittedName>
</protein>
<dbReference type="AlphaFoldDB" id="A0A4Z1DZ79"/>
<organism evidence="1 2">
    <name type="scientific">Serinibacter arcticus</name>
    <dbReference type="NCBI Taxonomy" id="1655435"/>
    <lineage>
        <taxon>Bacteria</taxon>
        <taxon>Bacillati</taxon>
        <taxon>Actinomycetota</taxon>
        <taxon>Actinomycetes</taxon>
        <taxon>Micrococcales</taxon>
        <taxon>Beutenbergiaceae</taxon>
        <taxon>Serinibacter</taxon>
    </lineage>
</organism>
<dbReference type="OrthoDB" id="5195085at2"/>
<name>A0A4Z1DZ79_9MICO</name>
<proteinExistence type="predicted"/>
<sequence>MSTLTIPDVHDEAIALVREAVTAYLPVARARRVEMDTQTWSLVVDEVRDVVAHTA</sequence>
<evidence type="ECO:0000313" key="2">
    <source>
        <dbReference type="Proteomes" id="UP000297318"/>
    </source>
</evidence>
<gene>
    <name evidence="1" type="ORF">SERN_1883</name>
</gene>
<dbReference type="Proteomes" id="UP000297318">
    <property type="component" value="Unassembled WGS sequence"/>
</dbReference>
<reference evidence="1 2" key="1">
    <citation type="submission" date="2018-11" db="EMBL/GenBank/DDBJ databases">
        <title>Complete genome sequencing of the Actinobacteria Serinibacter sp. K3-2.</title>
        <authorList>
            <person name="Rakitin A.L."/>
            <person name="Beletsky A.V."/>
            <person name="Mardanov A.V."/>
            <person name="Ravin N.V."/>
            <person name="Gromova A.S."/>
            <person name="Filippova S.N."/>
            <person name="Gal'Chenko V.F."/>
        </authorList>
    </citation>
    <scope>NUCLEOTIDE SEQUENCE [LARGE SCALE GENOMIC DNA]</scope>
    <source>
        <strain evidence="1 2">K3-2</strain>
    </source>
</reference>
<comment type="caution">
    <text evidence="1">The sequence shown here is derived from an EMBL/GenBank/DDBJ whole genome shotgun (WGS) entry which is preliminary data.</text>
</comment>
<evidence type="ECO:0000313" key="1">
    <source>
        <dbReference type="EMBL" id="TGO04290.1"/>
    </source>
</evidence>